<keyword evidence="5" id="KW-1185">Reference proteome</keyword>
<keyword evidence="2" id="KW-0812">Transmembrane</keyword>
<sequence>MDLVQLTTKMAAEKMFSGEDFNGQQTKDQSYGNDIKHVLNVFQRVGLIFAAAFLACIVLYHAAFSLQVFSGGFAFSPVKPNLSSSASLEAESKLENVLLKASMPHKTVILTTLNEAWAAPNSVFDLFLESFRIGNGTLKLLDHVVVITMDDKAYNRCIAIHPHCYSLTTNDTDFSGEAGFQTQVYLKMMWRRIEFLGTIIDLGYNFIFTDTDIMWFRNPFPRFHSNADFQIACDFFRGNPSDIKRNLPNGGFTYVKSNKQTSKFYKFWYKSREKYPGLHDQDVLNKIKQDPYIHKIGLRIKFLDTVYFGGFCEPSKDLNKVCTMHANCCVGLSKKVYDLNIILGDWQNYLSAVRNDTRKLSNSSPWNVPNHCK</sequence>
<protein>
    <recommendedName>
        <fullName evidence="2">Glycosyltransferase</fullName>
        <ecNumber evidence="2">2.4.2.-</ecNumber>
    </recommendedName>
</protein>
<dbReference type="PANTHER" id="PTHR46038">
    <property type="entry name" value="EXPRESSED PROTEIN-RELATED"/>
    <property type="match status" value="1"/>
</dbReference>
<comment type="subcellular location">
    <subcellularLocation>
        <location evidence="2">Golgi apparatus membrane</location>
        <topology evidence="2">Single-pass type II membrane protein</topology>
    </subcellularLocation>
</comment>
<dbReference type="GO" id="GO:0071555">
    <property type="term" value="P:cell wall organization"/>
    <property type="evidence" value="ECO:0007669"/>
    <property type="project" value="UniProtKB-KW"/>
</dbReference>
<dbReference type="Proteomes" id="UP001237642">
    <property type="component" value="Unassembled WGS sequence"/>
</dbReference>
<evidence type="ECO:0000256" key="1">
    <source>
        <dbReference type="ARBA" id="ARBA00007033"/>
    </source>
</evidence>
<keyword evidence="2" id="KW-1133">Transmembrane helix</keyword>
<evidence type="ECO:0000313" key="4">
    <source>
        <dbReference type="EMBL" id="KAK1403000.1"/>
    </source>
</evidence>
<dbReference type="InterPro" id="IPR044821">
    <property type="entry name" value="At1g28695/At4g15970-like"/>
</dbReference>
<dbReference type="EMBL" id="JAUIZM010000001">
    <property type="protein sequence ID" value="KAK1403000.1"/>
    <property type="molecule type" value="Genomic_DNA"/>
</dbReference>
<comment type="caution">
    <text evidence="4">The sequence shown here is derived from an EMBL/GenBank/DDBJ whole genome shotgun (WGS) entry which is preliminary data.</text>
</comment>
<gene>
    <name evidence="4" type="ORF">POM88_002605</name>
</gene>
<dbReference type="EC" id="2.4.2.-" evidence="2"/>
<keyword evidence="2" id="KW-0472">Membrane</keyword>
<evidence type="ECO:0000259" key="3">
    <source>
        <dbReference type="Pfam" id="PF03407"/>
    </source>
</evidence>
<evidence type="ECO:0000256" key="2">
    <source>
        <dbReference type="RuleBase" id="RU363055"/>
    </source>
</evidence>
<keyword evidence="2" id="KW-0328">Glycosyltransferase</keyword>
<dbReference type="GO" id="GO:0000139">
    <property type="term" value="C:Golgi membrane"/>
    <property type="evidence" value="ECO:0007669"/>
    <property type="project" value="UniProtKB-SubCell"/>
</dbReference>
<evidence type="ECO:0000313" key="5">
    <source>
        <dbReference type="Proteomes" id="UP001237642"/>
    </source>
</evidence>
<keyword evidence="2" id="KW-0961">Cell wall biogenesis/degradation</keyword>
<organism evidence="4 5">
    <name type="scientific">Heracleum sosnowskyi</name>
    <dbReference type="NCBI Taxonomy" id="360622"/>
    <lineage>
        <taxon>Eukaryota</taxon>
        <taxon>Viridiplantae</taxon>
        <taxon>Streptophyta</taxon>
        <taxon>Embryophyta</taxon>
        <taxon>Tracheophyta</taxon>
        <taxon>Spermatophyta</taxon>
        <taxon>Magnoliopsida</taxon>
        <taxon>eudicotyledons</taxon>
        <taxon>Gunneridae</taxon>
        <taxon>Pentapetalae</taxon>
        <taxon>asterids</taxon>
        <taxon>campanulids</taxon>
        <taxon>Apiales</taxon>
        <taxon>Apiaceae</taxon>
        <taxon>Apioideae</taxon>
        <taxon>apioid superclade</taxon>
        <taxon>Tordylieae</taxon>
        <taxon>Tordyliinae</taxon>
        <taxon>Heracleum</taxon>
    </lineage>
</organism>
<dbReference type="SUPFAM" id="SSF53448">
    <property type="entry name" value="Nucleotide-diphospho-sugar transferases"/>
    <property type="match status" value="1"/>
</dbReference>
<keyword evidence="2" id="KW-0808">Transferase</keyword>
<dbReference type="AlphaFoldDB" id="A0AAD8JIQ9"/>
<dbReference type="GO" id="GO:0016757">
    <property type="term" value="F:glycosyltransferase activity"/>
    <property type="evidence" value="ECO:0007669"/>
    <property type="project" value="UniProtKB-KW"/>
</dbReference>
<proteinExistence type="inferred from homology"/>
<keyword evidence="2" id="KW-0735">Signal-anchor</keyword>
<name>A0AAD8JIQ9_9APIA</name>
<feature type="domain" description="Nucleotide-diphospho-sugar transferase" evidence="3">
    <location>
        <begin position="140"/>
        <end position="339"/>
    </location>
</feature>
<reference evidence="4" key="1">
    <citation type="submission" date="2023-02" db="EMBL/GenBank/DDBJ databases">
        <title>Genome of toxic invasive species Heracleum sosnowskyi carries increased number of genes despite the absence of recent whole-genome duplications.</title>
        <authorList>
            <person name="Schelkunov M."/>
            <person name="Shtratnikova V."/>
            <person name="Makarenko M."/>
            <person name="Klepikova A."/>
            <person name="Omelchenko D."/>
            <person name="Novikova G."/>
            <person name="Obukhova E."/>
            <person name="Bogdanov V."/>
            <person name="Penin A."/>
            <person name="Logacheva M."/>
        </authorList>
    </citation>
    <scope>NUCLEOTIDE SEQUENCE</scope>
    <source>
        <strain evidence="4">Hsosn_3</strain>
        <tissue evidence="4">Leaf</tissue>
    </source>
</reference>
<reference evidence="4" key="2">
    <citation type="submission" date="2023-05" db="EMBL/GenBank/DDBJ databases">
        <authorList>
            <person name="Schelkunov M.I."/>
        </authorList>
    </citation>
    <scope>NUCLEOTIDE SEQUENCE</scope>
    <source>
        <strain evidence="4">Hsosn_3</strain>
        <tissue evidence="4">Leaf</tissue>
    </source>
</reference>
<dbReference type="PANTHER" id="PTHR46038:SF13">
    <property type="entry name" value="GLYCOSYLTRANSFERASE"/>
    <property type="match status" value="1"/>
</dbReference>
<comment type="similarity">
    <text evidence="1 2">Belongs to the glycosyltransferase 77 family.</text>
</comment>
<dbReference type="InterPro" id="IPR005069">
    <property type="entry name" value="Nucl-diP-sugar_transferase"/>
</dbReference>
<dbReference type="InterPro" id="IPR029044">
    <property type="entry name" value="Nucleotide-diphossugar_trans"/>
</dbReference>
<feature type="transmembrane region" description="Helical" evidence="2">
    <location>
        <begin position="45"/>
        <end position="63"/>
    </location>
</feature>
<accession>A0AAD8JIQ9</accession>
<keyword evidence="2" id="KW-0333">Golgi apparatus</keyword>
<dbReference type="Pfam" id="PF03407">
    <property type="entry name" value="Nucleotid_trans"/>
    <property type="match status" value="1"/>
</dbReference>